<comment type="caution">
    <text evidence="1">The sequence shown here is derived from an EMBL/GenBank/DDBJ whole genome shotgun (WGS) entry which is preliminary data.</text>
</comment>
<evidence type="ECO:0000313" key="1">
    <source>
        <dbReference type="EMBL" id="KJV65790.1"/>
    </source>
</evidence>
<dbReference type="SUPFAM" id="SSF51690">
    <property type="entry name" value="Nicotinate/Quinolinate PRTase C-terminal domain-like"/>
    <property type="match status" value="1"/>
</dbReference>
<dbReference type="PATRIC" id="fig|1359161.3.peg.912"/>
<keyword evidence="1" id="KW-0808">Transferase</keyword>
<dbReference type="EC" id="2.4.2.19" evidence="1"/>
<reference evidence="1 2" key="1">
    <citation type="submission" date="2015-01" db="EMBL/GenBank/DDBJ databases">
        <title>Genome Sequencing of Rickettsiales.</title>
        <authorList>
            <person name="Daugherty S.C."/>
            <person name="Su Q."/>
            <person name="Abolude K."/>
            <person name="Beier-Sexton M."/>
            <person name="Carlyon J.A."/>
            <person name="Carter R."/>
            <person name="Day N.P."/>
            <person name="Dumler S.J."/>
            <person name="Dyachenko V."/>
            <person name="Godinez A."/>
            <person name="Kurtti T.J."/>
            <person name="Lichay M."/>
            <person name="Mullins K.E."/>
            <person name="Ott S."/>
            <person name="Pappas-Brown V."/>
            <person name="Paris D.H."/>
            <person name="Patel P."/>
            <person name="Richards A.L."/>
            <person name="Sadzewicz L."/>
            <person name="Sears K."/>
            <person name="Seidman D."/>
            <person name="Sengamalay N."/>
            <person name="Stenos J."/>
            <person name="Tallon L.J."/>
            <person name="Vincent G."/>
            <person name="Fraser C.M."/>
            <person name="Munderloh U."/>
            <person name="Dunning-Hotopp J.C."/>
        </authorList>
    </citation>
    <scope>NUCLEOTIDE SEQUENCE [LARGE SCALE GENOMIC DNA]</scope>
    <source>
        <strain evidence="1 2">NCH-1</strain>
    </source>
</reference>
<name>A0A0F3NCN6_ANAPH</name>
<dbReference type="InterPro" id="IPR036068">
    <property type="entry name" value="Nicotinate_pribotase-like_C"/>
</dbReference>
<proteinExistence type="predicted"/>
<evidence type="ECO:0000313" key="2">
    <source>
        <dbReference type="Proteomes" id="UP000033754"/>
    </source>
</evidence>
<dbReference type="EMBL" id="LANT01000004">
    <property type="protein sequence ID" value="KJV65790.1"/>
    <property type="molecule type" value="Genomic_DNA"/>
</dbReference>
<organism evidence="1 2">
    <name type="scientific">Anaplasma phagocytophilum str. NCH-1</name>
    <dbReference type="NCBI Taxonomy" id="1359161"/>
    <lineage>
        <taxon>Bacteria</taxon>
        <taxon>Pseudomonadati</taxon>
        <taxon>Pseudomonadota</taxon>
        <taxon>Alphaproteobacteria</taxon>
        <taxon>Rickettsiales</taxon>
        <taxon>Anaplasmataceae</taxon>
        <taxon>Anaplasma</taxon>
        <taxon>phagocytophilum group</taxon>
    </lineage>
</organism>
<protein>
    <submittedName>
        <fullName evidence="1">Nicotinate-nucleotide pyrophosphorylase domain protein</fullName>
        <ecNumber evidence="1">2.4.2.19</ecNumber>
    </submittedName>
</protein>
<dbReference type="AlphaFoldDB" id="A0A0F3NCN6"/>
<keyword evidence="1" id="KW-0328">Glycosyltransferase</keyword>
<accession>A0A0F3NCN6</accession>
<gene>
    <name evidence="1" type="ORF">EPHNCH_0817</name>
</gene>
<dbReference type="GO" id="GO:0009435">
    <property type="term" value="P:NAD+ biosynthetic process"/>
    <property type="evidence" value="ECO:0007669"/>
    <property type="project" value="InterPro"/>
</dbReference>
<dbReference type="GO" id="GO:0004514">
    <property type="term" value="F:nicotinate-nucleotide diphosphorylase (carboxylating) activity"/>
    <property type="evidence" value="ECO:0007669"/>
    <property type="project" value="UniProtKB-EC"/>
</dbReference>
<sequence>MRKSENVRPIADCWVDYISVGCITNAVKCKDIGLDVIE</sequence>
<dbReference type="Proteomes" id="UP000033754">
    <property type="component" value="Unassembled WGS sequence"/>
</dbReference>